<dbReference type="AlphaFoldDB" id="A0A4Y7WJ06"/>
<comment type="caution">
    <text evidence="1">The sequence shown here is derived from an EMBL/GenBank/DDBJ whole genome shotgun (WGS) entry which is preliminary data.</text>
</comment>
<dbReference type="Proteomes" id="UP000298210">
    <property type="component" value="Unassembled WGS sequence"/>
</dbReference>
<organism evidence="1 2">
    <name type="scientific">Shouchella lehensis</name>
    <dbReference type="NCBI Taxonomy" id="300825"/>
    <lineage>
        <taxon>Bacteria</taxon>
        <taxon>Bacillati</taxon>
        <taxon>Bacillota</taxon>
        <taxon>Bacilli</taxon>
        <taxon>Bacillales</taxon>
        <taxon>Bacillaceae</taxon>
        <taxon>Shouchella</taxon>
    </lineage>
</organism>
<proteinExistence type="predicted"/>
<sequence>MGIKNFFTQKRFDLYVKNGQVGKKKKETYTVWETEEEGIVTIRKENYYYLGVSERPYEEVSGAKALTGAAIGTIFAPGIGTLLGGAVGAIKKKGTRFVFAFMNVDTEEVYTVEAEVKPIVGKLEAFKAHPKKEELEKQKEESIVISTSANEIREFKKLLDDGIISEDEFNKKKLELLG</sequence>
<evidence type="ECO:0000313" key="1">
    <source>
        <dbReference type="EMBL" id="TES48085.1"/>
    </source>
</evidence>
<dbReference type="RefSeq" id="WP_134259368.1">
    <property type="nucleotide sequence ID" value="NZ_LDIM01000014.1"/>
</dbReference>
<protein>
    <submittedName>
        <fullName evidence="1">SHOCT domain-containing protein</fullName>
    </submittedName>
</protein>
<reference evidence="1 2" key="1">
    <citation type="submission" date="2019-03" db="EMBL/GenBank/DDBJ databases">
        <authorList>
            <person name="Liu G."/>
        </authorList>
    </citation>
    <scope>NUCLEOTIDE SEQUENCE [LARGE SCALE GENOMIC DNA]</scope>
    <source>
        <strain evidence="1 2">DSM 19099</strain>
    </source>
</reference>
<accession>A0A4Y7WJ06</accession>
<dbReference type="EMBL" id="SNUX01000003">
    <property type="protein sequence ID" value="TES48085.1"/>
    <property type="molecule type" value="Genomic_DNA"/>
</dbReference>
<gene>
    <name evidence="1" type="ORF">E2L03_13200</name>
</gene>
<evidence type="ECO:0000313" key="2">
    <source>
        <dbReference type="Proteomes" id="UP000298210"/>
    </source>
</evidence>
<name>A0A4Y7WJ06_9BACI</name>